<evidence type="ECO:0000256" key="6">
    <source>
        <dbReference type="ARBA" id="ARBA00022737"/>
    </source>
</evidence>
<feature type="domain" description="EGF-like" evidence="17">
    <location>
        <begin position="147"/>
        <end position="183"/>
    </location>
</feature>
<dbReference type="PROSITE" id="PS01187">
    <property type="entry name" value="EGF_CA"/>
    <property type="match status" value="1"/>
</dbReference>
<dbReference type="FunFam" id="2.10.25.10:FF:000095">
    <property type="entry name" value="Notch, isoform B"/>
    <property type="match status" value="1"/>
</dbReference>
<evidence type="ECO:0000256" key="1">
    <source>
        <dbReference type="ARBA" id="ARBA00004479"/>
    </source>
</evidence>
<dbReference type="STRING" id="407821.A0A087TVT6"/>
<keyword evidence="12 13" id="KW-1015">Disulfide bond</keyword>
<keyword evidence="3 13" id="KW-0245">EGF-like domain</keyword>
<accession>A0A087TVT6</accession>
<dbReference type="PROSITE" id="PS00010">
    <property type="entry name" value="ASX_HYDROXYL"/>
    <property type="match status" value="2"/>
</dbReference>
<keyword evidence="19" id="KW-1185">Reference proteome</keyword>
<dbReference type="InterPro" id="IPR051022">
    <property type="entry name" value="Notch_Cell-Fate_Det"/>
</dbReference>
<evidence type="ECO:0000313" key="19">
    <source>
        <dbReference type="Proteomes" id="UP000054359"/>
    </source>
</evidence>
<dbReference type="InterPro" id="IPR018097">
    <property type="entry name" value="EGF_Ca-bd_CS"/>
</dbReference>
<evidence type="ECO:0000256" key="9">
    <source>
        <dbReference type="ARBA" id="ARBA00022976"/>
    </source>
</evidence>
<dbReference type="CDD" id="cd00110">
    <property type="entry name" value="LamG"/>
    <property type="match status" value="1"/>
</dbReference>
<dbReference type="InterPro" id="IPR013032">
    <property type="entry name" value="EGF-like_CS"/>
</dbReference>
<dbReference type="PROSITE" id="PS50025">
    <property type="entry name" value="LAM_G_DOMAIN"/>
    <property type="match status" value="1"/>
</dbReference>
<evidence type="ECO:0000256" key="10">
    <source>
        <dbReference type="ARBA" id="ARBA00022989"/>
    </source>
</evidence>
<keyword evidence="4 15" id="KW-0812">Transmembrane</keyword>
<dbReference type="GO" id="GO:0030154">
    <property type="term" value="P:cell differentiation"/>
    <property type="evidence" value="ECO:0007669"/>
    <property type="project" value="UniProtKB-KW"/>
</dbReference>
<evidence type="ECO:0000256" key="12">
    <source>
        <dbReference type="ARBA" id="ARBA00023157"/>
    </source>
</evidence>
<dbReference type="GO" id="GO:0048513">
    <property type="term" value="P:animal organ development"/>
    <property type="evidence" value="ECO:0007669"/>
    <property type="project" value="UniProtKB-ARBA"/>
</dbReference>
<dbReference type="GO" id="GO:0005509">
    <property type="term" value="F:calcium ion binding"/>
    <property type="evidence" value="ECO:0007669"/>
    <property type="project" value="InterPro"/>
</dbReference>
<evidence type="ECO:0000256" key="4">
    <source>
        <dbReference type="ARBA" id="ARBA00022692"/>
    </source>
</evidence>
<keyword evidence="8" id="KW-0832">Ubl conjugation</keyword>
<dbReference type="SUPFAM" id="SSF49899">
    <property type="entry name" value="Concanavalin A-like lectins/glucanases"/>
    <property type="match status" value="1"/>
</dbReference>
<dbReference type="CDD" id="cd00054">
    <property type="entry name" value="EGF_CA"/>
    <property type="match status" value="3"/>
</dbReference>
<feature type="disulfide bond" evidence="13">
    <location>
        <begin position="173"/>
        <end position="182"/>
    </location>
</feature>
<dbReference type="FunFam" id="2.10.25.10:FF:000368">
    <property type="entry name" value="Delta-like 3 (Drosophila), isoform CRA_b"/>
    <property type="match status" value="1"/>
</dbReference>
<evidence type="ECO:0000256" key="2">
    <source>
        <dbReference type="ARBA" id="ARBA00022473"/>
    </source>
</evidence>
<dbReference type="EMBL" id="KK116980">
    <property type="protein sequence ID" value="KFM69225.1"/>
    <property type="molecule type" value="Genomic_DNA"/>
</dbReference>
<sequence length="522" mass="56855">MYAAGIRDYSILEIVNGYVQYRFDCGSGEGLVRVEHPQVNDGLWHDICVERRGNAAEVIVDKVHRTSGNAPGVHDILNLDGNDIYFGAEVRHHPAVFGYEDIRMGFVGCMDDIRIDGVSLPLHVAGNNVVTLRRFANVQFQCAVLFDPGVCGSQPCANGGACNATGNAFTCQCLARFLGPRCEIDTNPCASNPCLNGATCHNVNNSFRCDCPEGLSGKRCGYGRYCNPNPCHNGGVCEEGTYGPLCKCRGFYGDICQYDVNECQANPCANGATCHNVPGSFHCQCSLNVTGALCTDLLYTNSITSTRWNTTIEEIVGIAVVVIFIMLLAVILACCWRIRHKRRQRRPSLQLGDDPGANEFMLKNAIIEKDNVKRVSKISNLDATFTTPPLPPRPASYTPSTQESLSALAKFDTVRNYGSAAEDLEGNSPRYGGQMFQHISTHKSSHVSVPPSLTPPPPSSSDSDSLLKDGWETDMNSSKEKIYEDKIQNNLNPVVVNLPDEMDKCQKASTVTPFDSVVDTSG</sequence>
<evidence type="ECO:0000313" key="18">
    <source>
        <dbReference type="EMBL" id="KFM69225.1"/>
    </source>
</evidence>
<keyword evidence="7" id="KW-0221">Differentiation</keyword>
<keyword evidence="2" id="KW-0217">Developmental protein</keyword>
<dbReference type="OrthoDB" id="6412394at2759"/>
<dbReference type="Pfam" id="PF02210">
    <property type="entry name" value="Laminin_G_2"/>
    <property type="match status" value="1"/>
</dbReference>
<dbReference type="PROSITE" id="PS50026">
    <property type="entry name" value="EGF_3"/>
    <property type="match status" value="4"/>
</dbReference>
<feature type="non-terminal residue" evidence="18">
    <location>
        <position position="522"/>
    </location>
</feature>
<dbReference type="OMA" id="DICVERR"/>
<feature type="disulfide bond" evidence="13">
    <location>
        <begin position="211"/>
        <end position="220"/>
    </location>
</feature>
<feature type="domain" description="EGF-like" evidence="17">
    <location>
        <begin position="185"/>
        <end position="221"/>
    </location>
</feature>
<dbReference type="Gene3D" id="2.60.120.200">
    <property type="match status" value="1"/>
</dbReference>
<evidence type="ECO:0000256" key="5">
    <source>
        <dbReference type="ARBA" id="ARBA00022729"/>
    </source>
</evidence>
<dbReference type="SMART" id="SM00181">
    <property type="entry name" value="EGF"/>
    <property type="match status" value="4"/>
</dbReference>
<protein>
    <submittedName>
        <fullName evidence="18">Fat-like cadherin-related tumor suppressor-like protein</fullName>
    </submittedName>
</protein>
<dbReference type="SUPFAM" id="SSF57196">
    <property type="entry name" value="EGF/Laminin"/>
    <property type="match status" value="4"/>
</dbReference>
<feature type="region of interest" description="Disordered" evidence="14">
    <location>
        <begin position="441"/>
        <end position="476"/>
    </location>
</feature>
<dbReference type="PANTHER" id="PTHR24049:SF35">
    <property type="entry name" value="EGF-LIKE DOMAIN-CONTAINING PROTEIN"/>
    <property type="match status" value="1"/>
</dbReference>
<keyword evidence="6" id="KW-0677">Repeat</keyword>
<keyword evidence="9" id="KW-0914">Notch signaling pathway</keyword>
<evidence type="ECO:0000256" key="13">
    <source>
        <dbReference type="PROSITE-ProRule" id="PRU00076"/>
    </source>
</evidence>
<evidence type="ECO:0000256" key="14">
    <source>
        <dbReference type="SAM" id="MobiDB-lite"/>
    </source>
</evidence>
<dbReference type="AlphaFoldDB" id="A0A087TVT6"/>
<dbReference type="SMART" id="SM00282">
    <property type="entry name" value="LamG"/>
    <property type="match status" value="1"/>
</dbReference>
<feature type="domain" description="EGF-like" evidence="17">
    <location>
        <begin position="259"/>
        <end position="295"/>
    </location>
</feature>
<evidence type="ECO:0000256" key="15">
    <source>
        <dbReference type="SAM" id="Phobius"/>
    </source>
</evidence>
<dbReference type="Pfam" id="PF12661">
    <property type="entry name" value="hEGF"/>
    <property type="match status" value="1"/>
</dbReference>
<dbReference type="InterPro" id="IPR000152">
    <property type="entry name" value="EGF-type_Asp/Asn_hydroxyl_site"/>
</dbReference>
<comment type="subcellular location">
    <subcellularLocation>
        <location evidence="1">Membrane</location>
        <topology evidence="1">Single-pass type I membrane protein</topology>
    </subcellularLocation>
</comment>
<dbReference type="InterPro" id="IPR013320">
    <property type="entry name" value="ConA-like_dom_sf"/>
</dbReference>
<keyword evidence="5" id="KW-0732">Signal</keyword>
<dbReference type="Gene3D" id="2.10.25.10">
    <property type="entry name" value="Laminin"/>
    <property type="match status" value="4"/>
</dbReference>
<feature type="domain" description="EGF-like" evidence="17">
    <location>
        <begin position="222"/>
        <end position="257"/>
    </location>
</feature>
<evidence type="ECO:0000259" key="16">
    <source>
        <dbReference type="PROSITE" id="PS50025"/>
    </source>
</evidence>
<gene>
    <name evidence="18" type="ORF">X975_18589</name>
</gene>
<evidence type="ECO:0000256" key="7">
    <source>
        <dbReference type="ARBA" id="ARBA00022782"/>
    </source>
</evidence>
<dbReference type="InterPro" id="IPR001791">
    <property type="entry name" value="Laminin_G"/>
</dbReference>
<feature type="transmembrane region" description="Helical" evidence="15">
    <location>
        <begin position="315"/>
        <end position="336"/>
    </location>
</feature>
<feature type="disulfide bond" evidence="13">
    <location>
        <begin position="285"/>
        <end position="294"/>
    </location>
</feature>
<evidence type="ECO:0000256" key="3">
    <source>
        <dbReference type="ARBA" id="ARBA00022536"/>
    </source>
</evidence>
<keyword evidence="10 15" id="KW-1133">Transmembrane helix</keyword>
<keyword evidence="11 15" id="KW-0472">Membrane</keyword>
<feature type="compositionally biased region" description="Basic and acidic residues" evidence="14">
    <location>
        <begin position="465"/>
        <end position="476"/>
    </location>
</feature>
<evidence type="ECO:0000259" key="17">
    <source>
        <dbReference type="PROSITE" id="PS50026"/>
    </source>
</evidence>
<proteinExistence type="predicted"/>
<evidence type="ECO:0000256" key="11">
    <source>
        <dbReference type="ARBA" id="ARBA00023136"/>
    </source>
</evidence>
<name>A0A087TVT6_STEMI</name>
<dbReference type="GO" id="GO:0007219">
    <property type="term" value="P:Notch signaling pathway"/>
    <property type="evidence" value="ECO:0007669"/>
    <property type="project" value="UniProtKB-KW"/>
</dbReference>
<comment type="caution">
    <text evidence="13">Lacks conserved residue(s) required for the propagation of feature annotation.</text>
</comment>
<dbReference type="InterPro" id="IPR000742">
    <property type="entry name" value="EGF"/>
</dbReference>
<reference evidence="18 19" key="1">
    <citation type="submission" date="2013-11" db="EMBL/GenBank/DDBJ databases">
        <title>Genome sequencing of Stegodyphus mimosarum.</title>
        <authorList>
            <person name="Bechsgaard J."/>
        </authorList>
    </citation>
    <scope>NUCLEOTIDE SEQUENCE [LARGE SCALE GENOMIC DNA]</scope>
</reference>
<evidence type="ECO:0000256" key="8">
    <source>
        <dbReference type="ARBA" id="ARBA00022843"/>
    </source>
</evidence>
<dbReference type="PROSITE" id="PS00022">
    <property type="entry name" value="EGF_1"/>
    <property type="match status" value="3"/>
</dbReference>
<feature type="domain" description="Laminin G" evidence="16">
    <location>
        <begin position="1"/>
        <end position="142"/>
    </location>
</feature>
<organism evidence="18 19">
    <name type="scientific">Stegodyphus mimosarum</name>
    <name type="common">African social velvet spider</name>
    <dbReference type="NCBI Taxonomy" id="407821"/>
    <lineage>
        <taxon>Eukaryota</taxon>
        <taxon>Metazoa</taxon>
        <taxon>Ecdysozoa</taxon>
        <taxon>Arthropoda</taxon>
        <taxon>Chelicerata</taxon>
        <taxon>Arachnida</taxon>
        <taxon>Araneae</taxon>
        <taxon>Araneomorphae</taxon>
        <taxon>Entelegynae</taxon>
        <taxon>Eresoidea</taxon>
        <taxon>Eresidae</taxon>
        <taxon>Stegodyphus</taxon>
    </lineage>
</organism>
<dbReference type="Pfam" id="PF00008">
    <property type="entry name" value="EGF"/>
    <property type="match status" value="2"/>
</dbReference>
<dbReference type="GO" id="GO:0016020">
    <property type="term" value="C:membrane"/>
    <property type="evidence" value="ECO:0007669"/>
    <property type="project" value="UniProtKB-SubCell"/>
</dbReference>
<dbReference type="PANTHER" id="PTHR24049">
    <property type="entry name" value="CRUMBS FAMILY MEMBER"/>
    <property type="match status" value="1"/>
</dbReference>
<dbReference type="InterPro" id="IPR001881">
    <property type="entry name" value="EGF-like_Ca-bd_dom"/>
</dbReference>
<dbReference type="FunFam" id="2.10.25.10:FF:000125">
    <property type="entry name" value="Neurogenic locus notch protein-like"/>
    <property type="match status" value="1"/>
</dbReference>
<dbReference type="SMART" id="SM00179">
    <property type="entry name" value="EGF_CA"/>
    <property type="match status" value="3"/>
</dbReference>
<dbReference type="Proteomes" id="UP000054359">
    <property type="component" value="Unassembled WGS sequence"/>
</dbReference>